<dbReference type="GeneID" id="63683137"/>
<dbReference type="GO" id="GO:0016020">
    <property type="term" value="C:membrane"/>
    <property type="evidence" value="ECO:0007669"/>
    <property type="project" value="UniProtKB-UniRule"/>
</dbReference>
<keyword evidence="1 3" id="KW-1133">Transmembrane helix</keyword>
<dbReference type="GO" id="GO:0010960">
    <property type="term" value="P:magnesium ion homeostasis"/>
    <property type="evidence" value="ECO:0007669"/>
    <property type="project" value="InterPro"/>
</dbReference>
<evidence type="ECO:0000259" key="4">
    <source>
        <dbReference type="PROSITE" id="PS51846"/>
    </source>
</evidence>
<dbReference type="Gene3D" id="3.10.580.10">
    <property type="entry name" value="CBS-domain"/>
    <property type="match status" value="2"/>
</dbReference>
<dbReference type="RefSeq" id="XP_040631156.1">
    <property type="nucleotide sequence ID" value="XM_040768075.1"/>
</dbReference>
<feature type="domain" description="CNNM transmembrane" evidence="4">
    <location>
        <begin position="1"/>
        <end position="175"/>
    </location>
</feature>
<dbReference type="PROSITE" id="PS51846">
    <property type="entry name" value="CNNM"/>
    <property type="match status" value="1"/>
</dbReference>
<dbReference type="InterPro" id="IPR002550">
    <property type="entry name" value="CNNM"/>
</dbReference>
<dbReference type="FunFam" id="3.10.580.10:FF:000053">
    <property type="entry name" value="Unplaced genomic scaffold supercont1.12, whole genome shotgun sequence"/>
    <property type="match status" value="1"/>
</dbReference>
<dbReference type="GO" id="GO:0030026">
    <property type="term" value="P:intracellular manganese ion homeostasis"/>
    <property type="evidence" value="ECO:0007669"/>
    <property type="project" value="TreeGrafter"/>
</dbReference>
<evidence type="ECO:0000313" key="6">
    <source>
        <dbReference type="Proteomes" id="UP000030653"/>
    </source>
</evidence>
<reference evidence="5 6" key="1">
    <citation type="journal article" date="2012" name="Science">
        <title>The Paleozoic origin of enzymatic lignin decomposition reconstructed from 31 fungal genomes.</title>
        <authorList>
            <person name="Floudas D."/>
            <person name="Binder M."/>
            <person name="Riley R."/>
            <person name="Barry K."/>
            <person name="Blanchette R.A."/>
            <person name="Henrissat B."/>
            <person name="Martinez A.T."/>
            <person name="Otillar R."/>
            <person name="Spatafora J.W."/>
            <person name="Yadav J.S."/>
            <person name="Aerts A."/>
            <person name="Benoit I."/>
            <person name="Boyd A."/>
            <person name="Carlson A."/>
            <person name="Copeland A."/>
            <person name="Coutinho P.M."/>
            <person name="de Vries R.P."/>
            <person name="Ferreira P."/>
            <person name="Findley K."/>
            <person name="Foster B."/>
            <person name="Gaskell J."/>
            <person name="Glotzer D."/>
            <person name="Gorecki P."/>
            <person name="Heitman J."/>
            <person name="Hesse C."/>
            <person name="Hori C."/>
            <person name="Igarashi K."/>
            <person name="Jurgens J.A."/>
            <person name="Kallen N."/>
            <person name="Kersten P."/>
            <person name="Kohler A."/>
            <person name="Kuees U."/>
            <person name="Kumar T.K.A."/>
            <person name="Kuo A."/>
            <person name="LaButti K."/>
            <person name="Larrondo L.F."/>
            <person name="Lindquist E."/>
            <person name="Ling A."/>
            <person name="Lombard V."/>
            <person name="Lucas S."/>
            <person name="Lundell T."/>
            <person name="Martin R."/>
            <person name="McLaughlin D.J."/>
            <person name="Morgenstern I."/>
            <person name="Morin E."/>
            <person name="Murat C."/>
            <person name="Nagy L.G."/>
            <person name="Nolan M."/>
            <person name="Ohm R.A."/>
            <person name="Patyshakuliyeva A."/>
            <person name="Rokas A."/>
            <person name="Ruiz-Duenas F.J."/>
            <person name="Sabat G."/>
            <person name="Salamov A."/>
            <person name="Samejima M."/>
            <person name="Schmutz J."/>
            <person name="Slot J.C."/>
            <person name="St John F."/>
            <person name="Stenlid J."/>
            <person name="Sun H."/>
            <person name="Sun S."/>
            <person name="Syed K."/>
            <person name="Tsang A."/>
            <person name="Wiebenga A."/>
            <person name="Young D."/>
            <person name="Pisabarro A."/>
            <person name="Eastwood D.C."/>
            <person name="Martin F."/>
            <person name="Cullen D."/>
            <person name="Grigoriev I.V."/>
            <person name="Hibbett D.S."/>
        </authorList>
    </citation>
    <scope>NUCLEOTIDE SEQUENCE [LARGE SCALE GENOMIC DNA]</scope>
    <source>
        <strain evidence="5 6">DJM-731 SS1</strain>
    </source>
</reference>
<keyword evidence="1 3" id="KW-0812">Transmembrane</keyword>
<feature type="transmembrane region" description="Helical" evidence="3">
    <location>
        <begin position="78"/>
        <end position="100"/>
    </location>
</feature>
<evidence type="ECO:0000256" key="2">
    <source>
        <dbReference type="SAM" id="MobiDB-lite"/>
    </source>
</evidence>
<dbReference type="Proteomes" id="UP000030653">
    <property type="component" value="Unassembled WGS sequence"/>
</dbReference>
<organism evidence="5 6">
    <name type="scientific">Dacryopinax primogenitus (strain DJM 731)</name>
    <name type="common">Brown rot fungus</name>
    <dbReference type="NCBI Taxonomy" id="1858805"/>
    <lineage>
        <taxon>Eukaryota</taxon>
        <taxon>Fungi</taxon>
        <taxon>Dikarya</taxon>
        <taxon>Basidiomycota</taxon>
        <taxon>Agaricomycotina</taxon>
        <taxon>Dacrymycetes</taxon>
        <taxon>Dacrymycetales</taxon>
        <taxon>Dacrymycetaceae</taxon>
        <taxon>Dacryopinax</taxon>
    </lineage>
</organism>
<dbReference type="InterPro" id="IPR046342">
    <property type="entry name" value="CBS_dom_sf"/>
</dbReference>
<feature type="compositionally biased region" description="Basic and acidic residues" evidence="2">
    <location>
        <begin position="575"/>
        <end position="590"/>
    </location>
</feature>
<proteinExistence type="predicted"/>
<dbReference type="SUPFAM" id="SSF54631">
    <property type="entry name" value="CBS-domain pair"/>
    <property type="match status" value="1"/>
</dbReference>
<evidence type="ECO:0000313" key="5">
    <source>
        <dbReference type="EMBL" id="EJU04262.1"/>
    </source>
</evidence>
<accession>M5GD52</accession>
<feature type="region of interest" description="Disordered" evidence="2">
    <location>
        <begin position="461"/>
        <end position="502"/>
    </location>
</feature>
<feature type="transmembrane region" description="Helical" evidence="3">
    <location>
        <begin position="48"/>
        <end position="66"/>
    </location>
</feature>
<keyword evidence="1 3" id="KW-0472">Membrane</keyword>
<dbReference type="Pfam" id="PF01595">
    <property type="entry name" value="CNNM"/>
    <property type="match status" value="1"/>
</dbReference>
<dbReference type="AlphaFoldDB" id="M5GD52"/>
<feature type="region of interest" description="Disordered" evidence="2">
    <location>
        <begin position="331"/>
        <end position="363"/>
    </location>
</feature>
<feature type="region of interest" description="Disordered" evidence="2">
    <location>
        <begin position="516"/>
        <end position="601"/>
    </location>
</feature>
<dbReference type="OrthoDB" id="5353557at2759"/>
<sequence length="601" mass="64455">MIPVLVILSGIFAGLTLGYMSLDETQLHVLSVSGSPKQKKYARQIMPIRKNGHLLLTTLLIANMIVNETLPVVSDNVLGGGVEAVVISTVLIVIFSEIIPQSVCSRYGLAIGAKMALPTRCLIYLLFIVSWPVAKVLELILGPHQGIIYRRQELKELINMHLAGEGGKGDLAGDTVNMVGGALDFQVKKVEDAMTPLSKVFHLEADAKLDYETLAMVVKSGHSRIPIFETNKEEGQERIKCLGILLVKQCVLLDPEDATPVRSIPLNKIPIVSFDEPLLGILDRFQEGRSHIALVSRIPRQQEPQLQKVNGDVKEHKQAKESLTRRFLNKIHLGDSDSEEDESTAAGDMEKGGSTSGKKDAAGSRFSNNLEQVMPADAVLDKDGAERFLQTLEGNPLGIITLEDVLEELIGEEILDEFDLTGAQALPASSFVPEEAKRAVDAARSSGRAKRVAQGLRIVKRAQSTPTSATQLGEQDQPLAGGEGEAETLATPRPAGVDAPEAANSDTIAPLTEEPEVLAGSTHASLPTEPADGGQRPRKSVFKSSNNEPWGGRRRATGTGTGTGEPESVSVGNLHTDRHGRGPDNPREGEDFAGPSPAAGI</sequence>
<protein>
    <submittedName>
        <fullName evidence="5">DUF21-domain-containing protein</fullName>
    </submittedName>
</protein>
<dbReference type="HOGENOM" id="CLU_011310_3_1_1"/>
<dbReference type="PANTHER" id="PTHR12064">
    <property type="entry name" value="METAL TRANSPORTER CNNM"/>
    <property type="match status" value="1"/>
</dbReference>
<dbReference type="PANTHER" id="PTHR12064:SF90">
    <property type="entry name" value="CNNM TRANSMEMBRANE DOMAIN-CONTAINING PROTEIN"/>
    <property type="match status" value="1"/>
</dbReference>
<feature type="transmembrane region" description="Helical" evidence="3">
    <location>
        <begin position="6"/>
        <end position="22"/>
    </location>
</feature>
<gene>
    <name evidence="5" type="ORF">DACRYDRAFT_105325</name>
</gene>
<feature type="transmembrane region" description="Helical" evidence="3">
    <location>
        <begin position="121"/>
        <end position="141"/>
    </location>
</feature>
<keyword evidence="6" id="KW-1185">Reference proteome</keyword>
<dbReference type="OMA" id="MVIRKIP"/>
<feature type="compositionally biased region" description="Polar residues" evidence="2">
    <location>
        <begin position="462"/>
        <end position="474"/>
    </location>
</feature>
<evidence type="ECO:0000256" key="1">
    <source>
        <dbReference type="PROSITE-ProRule" id="PRU01193"/>
    </source>
</evidence>
<evidence type="ECO:0000256" key="3">
    <source>
        <dbReference type="SAM" id="Phobius"/>
    </source>
</evidence>
<dbReference type="EMBL" id="JH795858">
    <property type="protein sequence ID" value="EJU04262.1"/>
    <property type="molecule type" value="Genomic_DNA"/>
</dbReference>
<name>M5GD52_DACPD</name>
<dbReference type="STRING" id="1858805.M5GD52"/>
<dbReference type="InterPro" id="IPR045095">
    <property type="entry name" value="ACDP"/>
</dbReference>
<dbReference type="GO" id="GO:0005737">
    <property type="term" value="C:cytoplasm"/>
    <property type="evidence" value="ECO:0007669"/>
    <property type="project" value="TreeGrafter"/>
</dbReference>